<name>A0A8V0ZU97_CHICK</name>
<dbReference type="PANTHER" id="PTHR21963:SF1">
    <property type="entry name" value="SPERM-ASSOCIATED ANTIGEN 17"/>
    <property type="match status" value="1"/>
</dbReference>
<feature type="compositionally biased region" description="Basic and acidic residues" evidence="2">
    <location>
        <begin position="911"/>
        <end position="956"/>
    </location>
</feature>
<feature type="compositionally biased region" description="Low complexity" evidence="2">
    <location>
        <begin position="1979"/>
        <end position="1993"/>
    </location>
</feature>
<dbReference type="GeneTree" id="ENSGT00390000013693"/>
<keyword evidence="4" id="KW-1185">Reference proteome</keyword>
<dbReference type="GO" id="GO:0044458">
    <property type="term" value="P:motile cilium assembly"/>
    <property type="evidence" value="ECO:0007669"/>
    <property type="project" value="Ensembl"/>
</dbReference>
<feature type="compositionally biased region" description="Basic and acidic residues" evidence="2">
    <location>
        <begin position="684"/>
        <end position="696"/>
    </location>
</feature>
<feature type="compositionally biased region" description="Basic and acidic residues" evidence="2">
    <location>
        <begin position="1249"/>
        <end position="1272"/>
    </location>
</feature>
<dbReference type="InterPro" id="IPR026173">
    <property type="entry name" value="SPAG17"/>
</dbReference>
<evidence type="ECO:0000313" key="4">
    <source>
        <dbReference type="Proteomes" id="UP000000539"/>
    </source>
</evidence>
<reference evidence="3" key="3">
    <citation type="submission" date="2025-09" db="UniProtKB">
        <authorList>
            <consortium name="Ensembl"/>
        </authorList>
    </citation>
    <scope>IDENTIFICATION</scope>
    <source>
        <strain evidence="3">broiler</strain>
    </source>
</reference>
<dbReference type="GO" id="GO:0001669">
    <property type="term" value="C:acrosomal vesicle"/>
    <property type="evidence" value="ECO:0007669"/>
    <property type="project" value="Ensembl"/>
</dbReference>
<gene>
    <name evidence="3" type="primary">SPAG17</name>
</gene>
<dbReference type="GO" id="GO:0005794">
    <property type="term" value="C:Golgi apparatus"/>
    <property type="evidence" value="ECO:0007669"/>
    <property type="project" value="Ensembl"/>
</dbReference>
<sequence length="2228" mass="249778">MVDEKLDASKHHVLAAWKANGIMGCIKRGLASREREVIVHLYSAVLCQDLGPPAQERGGAVGEGPEEDMKMIRGLQHLFCEERQRKLGLFSLEKRLQGDIMVFLRVKASLQESWVVEVAKAILDSGEEIPVTLTGKLLKFQLLCIKQKDLQRRASEKAEEQKKEKNGGKEKGKPLGKEKPPSAKATEKERKGKKTETAPPVPDTVKKNTQLKRRGEKEEEYTYIDDEPDDGAHYYFIILGFHNLQLLPVMSELGVYVSSVIRISSENYEPLQTYLEATRFQEESLLSPEDVEAEKIKKNESIKDLETFWKYLEPVLNNGKHGSRLLDVARLHHLVKENAFPSDWSDREILLAFGTELFESIACLMYDCIDWRRQHCNYLESTKFINVPELSESKSTQPPVVTKIPPASQVTSSKKKQQAEEVLTTVIFSQEEEFSFMATSMDMRYYNDLLNQIPEECFSVPIMLNCMLEQVIASEENLTPPSLVVPEERADGIHHKIADHIASVLPSLPLSESEKKNLYDYFSPKYSEETVTPKYPLLFNYHDTLAQRLQLLKIQGNLNPKKIEHEMMDKLPLKELISFTLPSAENDTKRLARVHELMHYCTSELLSWAEVERAFRVFTFESLRLTELSDSGLLESSGSLVGGDSEVSCIPWDNPAKFARQLRQLFLMEMKLTGKSPGGSGHAETNDKDERDGLPDSVLSKELDLSTSDLVSLENYGLEPKLEEIKKTQKRCLTDWNFAEHFHPDVLLQVLHTAAQEYRCIDSYYHTQDKSLLVVLHNPMNQNRLCQETWDVALHSNVGFRNYLELVASSIEDWVKEEEVKYQEEKMAREIKALKQGEGMTEGPSEFSNYAVKKPGLSMNATNSTSRSESIMDTILESQSINEISAFIREGSLKASKEKENQLLEEERLQKEKEAKKENLSGKMKRQEVVTREESEGSNKKTSREKLKDEPAKVPEPEEDPSTPETHSEKIYKFLGYNTGENVIQVSGINHYLFPSDGGQIQVEKIEFVKGLTLVKVKVVKDNHNFFIHITDPKKNLTEIEVHENNQEQKIAPGKIKNQKKAVSKFGSFSATLENGIQLSLSYYGPTGKTADDETDPVLAAILNVPSVHVLTVPPSTTSASGKKDKSVKQKSGKSLPSTKSSNSRISSSPPDNHEKQEGKVEVEEPASQTQVMSAALAFRSLNVSCPNGLVLTFLGESFEDLEGAATTAEATEDEVEKGEVRTDKVREEEVEEGQTKMDEAKEEEAEKDEAKGNEAKEEKAVESEEKEHEVIEGEIKQEDTKREKTKQPALKILVRQSYPQKVKNSRLYASVTSQIKQEVSRVITSQGTVVRYMMDGSTWVLFADGTVSRSPDSGPVLPPPVIPESMQPLSEPEPLPEMDTKRGKGSDKNIVLHPKEEVFEDIIQGIVNPEQPKENQAGTWITTTPLGIQVGTEGGRQMDLEPILLYQATDPADGTIMTVRDDEVIIVEKLDGSRVVDHADGTRITTFYQACEEHLVPQHSKKTGELSETIARKAKCIRVENPKFATVTTNCEDGTCCTIFGDGTSIIAKPQGTYQVLPVKAGSLFIDEDCSAVYTHEVCNSTIEKEGSQAGRYIMKHTSSTICEMMDPEGNLFKVMADGSTSVLVQSTGFDNKENESSTSLLPEVNKSISYDEHVPRFFIIHMDGSGTELLRSKDVEAYLAEACGDPAVAVLQEPVQEYPGAVSITTLFPLSEVSPWVMKKEPECIVPPNLQPRTWNAFSPCEKETTVRTHIWKGLCIGSKEETCLPVPVRKCPKKLQVRQLFQYEPLSDELREKLHLSLKKYIENILRQEDELEEMNLKEPRTEEEKEDAANLLDLVKSFPNWEKSSEDLSAKAHITELYERAVVSQCPLRTEKRVTEKTADQQQSFSTEEQTPVSKWQNKLQEHRKELDEGKETLMAIRNKTIPPYFESELGKAFLSKKFPDVEALSKELPPVPQKESGNLPPETIKNLRRESECLSSMSDSSPSPSLLLQTHSVQREDSSSTADPSLAVESQEAPFQVKVQSLLVNAAGQPRKEKVRLPSSLLGRKPNSIPHKKVEDPVAGRVNISSLATAKQHLSGFHLIPPQMMFGVLKEGCTYAATVVLKNVGINFSRFRVKQPPPYTGLSVMYTPGPVAAGLQVELEIEIFAMPIGGESTNGLEEISHDIEIITETETLLLPVRATVLRSEIFECRPQGYPQGGMAAAVRAVSTSPRPRVRITLPRKLSS</sequence>
<feature type="compositionally biased region" description="Basic and acidic residues" evidence="2">
    <location>
        <begin position="1379"/>
        <end position="1388"/>
    </location>
</feature>
<organism evidence="3 4">
    <name type="scientific">Gallus gallus</name>
    <name type="common">Chicken</name>
    <dbReference type="NCBI Taxonomy" id="9031"/>
    <lineage>
        <taxon>Eukaryota</taxon>
        <taxon>Metazoa</taxon>
        <taxon>Chordata</taxon>
        <taxon>Craniata</taxon>
        <taxon>Vertebrata</taxon>
        <taxon>Euteleostomi</taxon>
        <taxon>Archelosauria</taxon>
        <taxon>Archosauria</taxon>
        <taxon>Dinosauria</taxon>
        <taxon>Saurischia</taxon>
        <taxon>Theropoda</taxon>
        <taxon>Coelurosauria</taxon>
        <taxon>Aves</taxon>
        <taxon>Neognathae</taxon>
        <taxon>Galloanserae</taxon>
        <taxon>Galliformes</taxon>
        <taxon>Phasianidae</taxon>
        <taxon>Phasianinae</taxon>
        <taxon>Gallus</taxon>
    </lineage>
</organism>
<feature type="compositionally biased region" description="Low complexity" evidence="2">
    <location>
        <begin position="1133"/>
        <end position="1151"/>
    </location>
</feature>
<dbReference type="GO" id="GO:0003351">
    <property type="term" value="P:epithelial cilium movement involved in extracellular fluid movement"/>
    <property type="evidence" value="ECO:0000318"/>
    <property type="project" value="GO_Central"/>
</dbReference>
<reference evidence="3" key="2">
    <citation type="submission" date="2025-08" db="UniProtKB">
        <authorList>
            <consortium name="Ensembl"/>
        </authorList>
    </citation>
    <scope>IDENTIFICATION</scope>
    <source>
        <strain evidence="3">broiler</strain>
    </source>
</reference>
<evidence type="ECO:0000256" key="2">
    <source>
        <dbReference type="SAM" id="MobiDB-lite"/>
    </source>
</evidence>
<feature type="region of interest" description="Disordered" evidence="2">
    <location>
        <begin position="155"/>
        <end position="220"/>
    </location>
</feature>
<feature type="region of interest" description="Disordered" evidence="2">
    <location>
        <begin position="911"/>
        <end position="967"/>
    </location>
</feature>
<feature type="region of interest" description="Disordered" evidence="2">
    <location>
        <begin position="1976"/>
        <end position="2014"/>
    </location>
</feature>
<feature type="region of interest" description="Disordered" evidence="2">
    <location>
        <begin position="1877"/>
        <end position="1909"/>
    </location>
</feature>
<dbReference type="GO" id="GO:1990953">
    <property type="term" value="P:intramanchette transport"/>
    <property type="evidence" value="ECO:0007669"/>
    <property type="project" value="Ensembl"/>
</dbReference>
<evidence type="ECO:0000256" key="1">
    <source>
        <dbReference type="SAM" id="Coils"/>
    </source>
</evidence>
<proteinExistence type="predicted"/>
<dbReference type="Proteomes" id="UP000000539">
    <property type="component" value="Chromosome 1"/>
</dbReference>
<feature type="region of interest" description="Disordered" evidence="2">
    <location>
        <begin position="395"/>
        <end position="415"/>
    </location>
</feature>
<dbReference type="GO" id="GO:0005576">
    <property type="term" value="C:extracellular region"/>
    <property type="evidence" value="ECO:0007669"/>
    <property type="project" value="GOC"/>
</dbReference>
<dbReference type="GO" id="GO:1904158">
    <property type="term" value="P:axonemal central apparatus assembly"/>
    <property type="evidence" value="ECO:0000318"/>
    <property type="project" value="GO_Central"/>
</dbReference>
<evidence type="ECO:0000313" key="3">
    <source>
        <dbReference type="Ensembl" id="ENSGALP00010032428.1"/>
    </source>
</evidence>
<feature type="compositionally biased region" description="Basic and acidic residues" evidence="2">
    <location>
        <begin position="1152"/>
        <end position="1163"/>
    </location>
</feature>
<feature type="compositionally biased region" description="Polar residues" evidence="2">
    <location>
        <begin position="1884"/>
        <end position="1903"/>
    </location>
</feature>
<dbReference type="GO" id="GO:0002177">
    <property type="term" value="C:manchette"/>
    <property type="evidence" value="ECO:0007669"/>
    <property type="project" value="Ensembl"/>
</dbReference>
<dbReference type="FunCoup" id="A0A8V0ZU97">
    <property type="interactions" value="70"/>
</dbReference>
<feature type="region of interest" description="Disordered" evidence="2">
    <location>
        <begin position="1205"/>
        <end position="1272"/>
    </location>
</feature>
<feature type="region of interest" description="Disordered" evidence="2">
    <location>
        <begin position="1364"/>
        <end position="1389"/>
    </location>
</feature>
<feature type="region of interest" description="Disordered" evidence="2">
    <location>
        <begin position="673"/>
        <end position="696"/>
    </location>
</feature>
<feature type="region of interest" description="Disordered" evidence="2">
    <location>
        <begin position="1113"/>
        <end position="1167"/>
    </location>
</feature>
<dbReference type="Pfam" id="PF14874">
    <property type="entry name" value="PapD-like"/>
    <property type="match status" value="1"/>
</dbReference>
<reference evidence="3" key="1">
    <citation type="submission" date="2020-11" db="EMBL/GenBank/DDBJ databases">
        <title>Gallus gallus (Chicken) genome, bGalGal1, GRCg7b, maternal haplotype autosomes + Z &amp; W.</title>
        <authorList>
            <person name="Warren W."/>
            <person name="Formenti G."/>
            <person name="Fedrigo O."/>
            <person name="Haase B."/>
            <person name="Mountcastle J."/>
            <person name="Balacco J."/>
            <person name="Tracey A."/>
            <person name="Schneider V."/>
            <person name="Okimoto R."/>
            <person name="Cheng H."/>
            <person name="Hawken R."/>
            <person name="Howe K."/>
            <person name="Jarvis E.D."/>
        </authorList>
    </citation>
    <scope>NUCLEOTIDE SEQUENCE [LARGE SCALE GENOMIC DNA]</scope>
    <source>
        <strain evidence="3">Broiler</strain>
    </source>
</reference>
<dbReference type="GO" id="GO:1905198">
    <property type="term" value="P:manchette assembly"/>
    <property type="evidence" value="ECO:0007669"/>
    <property type="project" value="Ensembl"/>
</dbReference>
<dbReference type="OrthoDB" id="10257153at2759"/>
<feature type="coiled-coil region" evidence="1">
    <location>
        <begin position="1801"/>
        <end position="1828"/>
    </location>
</feature>
<dbReference type="GO" id="GO:1990716">
    <property type="term" value="C:axonemal central apparatus"/>
    <property type="evidence" value="ECO:0000318"/>
    <property type="project" value="GO_Central"/>
</dbReference>
<keyword evidence="1" id="KW-0175">Coiled coil</keyword>
<dbReference type="Ensembl" id="ENSGALT00010053862.1">
    <property type="protein sequence ID" value="ENSGALP00010032428.1"/>
    <property type="gene ID" value="ENSGALG00010022138.1"/>
</dbReference>
<accession>A0A8V0ZU97</accession>
<protein>
    <submittedName>
        <fullName evidence="3">Sperm associated antigen 17</fullName>
    </submittedName>
</protein>
<dbReference type="PANTHER" id="PTHR21963">
    <property type="entry name" value="PF6"/>
    <property type="match status" value="1"/>
</dbReference>
<feature type="compositionally biased region" description="Basic and acidic residues" evidence="2">
    <location>
        <begin position="155"/>
        <end position="196"/>
    </location>
</feature>
<feature type="compositionally biased region" description="Basic and acidic residues" evidence="2">
    <location>
        <begin position="1218"/>
        <end position="1240"/>
    </location>
</feature>